<dbReference type="CDD" id="cd02440">
    <property type="entry name" value="AdoMet_MTases"/>
    <property type="match status" value="1"/>
</dbReference>
<sequence>MGSHAHAHDNIDWPSRLTELRRADLLTATARAEVAARLVDDSVRTVIDMGSGSGGWASSFAGALRAAGKPGATVVLVDAVPELLAAAEESVRAVAGSDVEVVAVHGDAADPELARRLPAADLIWASHVVHHLPDERQGVRNLAAALAPGGRLALAEGGLPARFLANDLGAGEPGLQQRLDVANTQWFKAMRADMTGSVPLTEGWSSVLRGVGLVDVTAFSYLFDRPAPLSEADRTTVIDRVRWLRSTTQGWCSAEDTALLDRMLDPGDQLSLADREDLFWLQANTVHLGRRPLA</sequence>
<dbReference type="InterPro" id="IPR001763">
    <property type="entry name" value="Rhodanese-like_dom"/>
</dbReference>
<keyword evidence="3" id="KW-1185">Reference proteome</keyword>
<reference evidence="3" key="1">
    <citation type="journal article" date="2019" name="Int. J. Syst. Evol. Microbiol.">
        <title>The Global Catalogue of Microorganisms (GCM) 10K type strain sequencing project: providing services to taxonomists for standard genome sequencing and annotation.</title>
        <authorList>
            <consortium name="The Broad Institute Genomics Platform"/>
            <consortium name="The Broad Institute Genome Sequencing Center for Infectious Disease"/>
            <person name="Wu L."/>
            <person name="Ma J."/>
        </authorList>
    </citation>
    <scope>NUCLEOTIDE SEQUENCE [LARGE SCALE GENOMIC DNA]</scope>
    <source>
        <strain evidence="3">JCM 17342</strain>
    </source>
</reference>
<dbReference type="InterPro" id="IPR013217">
    <property type="entry name" value="Methyltransf_12"/>
</dbReference>
<dbReference type="Proteomes" id="UP001501747">
    <property type="component" value="Unassembled WGS sequence"/>
</dbReference>
<dbReference type="PANTHER" id="PTHR43861:SF1">
    <property type="entry name" value="TRANS-ACONITATE 2-METHYLTRANSFERASE"/>
    <property type="match status" value="1"/>
</dbReference>
<dbReference type="InterPro" id="IPR029063">
    <property type="entry name" value="SAM-dependent_MTases_sf"/>
</dbReference>
<dbReference type="GO" id="GO:0032259">
    <property type="term" value="P:methylation"/>
    <property type="evidence" value="ECO:0007669"/>
    <property type="project" value="UniProtKB-KW"/>
</dbReference>
<keyword evidence="2" id="KW-0489">Methyltransferase</keyword>
<protein>
    <submittedName>
        <fullName evidence="2">Methyltransferase domain-containing protein</fullName>
    </submittedName>
</protein>
<proteinExistence type="predicted"/>
<dbReference type="SUPFAM" id="SSF53335">
    <property type="entry name" value="S-adenosyl-L-methionine-dependent methyltransferases"/>
    <property type="match status" value="1"/>
</dbReference>
<dbReference type="PROSITE" id="PS50206">
    <property type="entry name" value="RHODANESE_3"/>
    <property type="match status" value="1"/>
</dbReference>
<evidence type="ECO:0000313" key="3">
    <source>
        <dbReference type="Proteomes" id="UP001501747"/>
    </source>
</evidence>
<organism evidence="2 3">
    <name type="scientific">Allokutzneria multivorans</name>
    <dbReference type="NCBI Taxonomy" id="1142134"/>
    <lineage>
        <taxon>Bacteria</taxon>
        <taxon>Bacillati</taxon>
        <taxon>Actinomycetota</taxon>
        <taxon>Actinomycetes</taxon>
        <taxon>Pseudonocardiales</taxon>
        <taxon>Pseudonocardiaceae</taxon>
        <taxon>Allokutzneria</taxon>
    </lineage>
</organism>
<dbReference type="Pfam" id="PF08242">
    <property type="entry name" value="Methyltransf_12"/>
    <property type="match status" value="1"/>
</dbReference>
<dbReference type="Gene3D" id="3.40.50.150">
    <property type="entry name" value="Vaccinia Virus protein VP39"/>
    <property type="match status" value="1"/>
</dbReference>
<evidence type="ECO:0000259" key="1">
    <source>
        <dbReference type="PROSITE" id="PS50206"/>
    </source>
</evidence>
<feature type="domain" description="Rhodanese" evidence="1">
    <location>
        <begin position="10"/>
        <end position="92"/>
    </location>
</feature>
<dbReference type="RefSeq" id="WP_344883554.1">
    <property type="nucleotide sequence ID" value="NZ_BAABAL010000019.1"/>
</dbReference>
<dbReference type="PANTHER" id="PTHR43861">
    <property type="entry name" value="TRANS-ACONITATE 2-METHYLTRANSFERASE-RELATED"/>
    <property type="match status" value="1"/>
</dbReference>
<gene>
    <name evidence="2" type="ORF">GCM10022247_65420</name>
</gene>
<comment type="caution">
    <text evidence="2">The sequence shown here is derived from an EMBL/GenBank/DDBJ whole genome shotgun (WGS) entry which is preliminary data.</text>
</comment>
<dbReference type="GO" id="GO:0008168">
    <property type="term" value="F:methyltransferase activity"/>
    <property type="evidence" value="ECO:0007669"/>
    <property type="project" value="UniProtKB-KW"/>
</dbReference>
<name>A0ABP7TTX7_9PSEU</name>
<keyword evidence="2" id="KW-0808">Transferase</keyword>
<accession>A0ABP7TTX7</accession>
<dbReference type="EMBL" id="BAABAL010000019">
    <property type="protein sequence ID" value="GAA4031235.1"/>
    <property type="molecule type" value="Genomic_DNA"/>
</dbReference>
<evidence type="ECO:0000313" key="2">
    <source>
        <dbReference type="EMBL" id="GAA4031235.1"/>
    </source>
</evidence>